<keyword evidence="9" id="KW-1185">Reference proteome</keyword>
<evidence type="ECO:0000256" key="5">
    <source>
        <dbReference type="ARBA" id="ARBA00030451"/>
    </source>
</evidence>
<dbReference type="GO" id="GO:0017054">
    <property type="term" value="C:negative cofactor 2 complex"/>
    <property type="evidence" value="ECO:0007669"/>
    <property type="project" value="InterPro"/>
</dbReference>
<dbReference type="InterPro" id="IPR003958">
    <property type="entry name" value="CBFA_NFYB_domain"/>
</dbReference>
<protein>
    <recommendedName>
        <fullName evidence="3">Protein Dr1</fullName>
    </recommendedName>
    <alternativeName>
        <fullName evidence="6">Down-regulator of transcription 1</fullName>
    </alternativeName>
    <alternativeName>
        <fullName evidence="5">Negative cofactor 2-beta</fullName>
    </alternativeName>
</protein>
<sequence>MADLQDDELYLPRTVVNKLIKEMVPNIRVSTDARDLLLNCCSEFIHLLASEASEVSERQQKKVISPEHVLEALATLGFPEYIEDVKAVHREYKEQASKHRRRGKSRLERLGIPEEELLRQQQQLFEEARQQHLEVGVANAVVFVATVPYSQNDMMEQQ</sequence>
<dbReference type="InterPro" id="IPR009072">
    <property type="entry name" value="Histone-fold"/>
</dbReference>
<evidence type="ECO:0000259" key="7">
    <source>
        <dbReference type="Pfam" id="PF00808"/>
    </source>
</evidence>
<evidence type="ECO:0000256" key="3">
    <source>
        <dbReference type="ARBA" id="ARBA00018742"/>
    </source>
</evidence>
<dbReference type="Gene3D" id="1.10.20.10">
    <property type="entry name" value="Histone, subunit A"/>
    <property type="match status" value="1"/>
</dbReference>
<evidence type="ECO:0000256" key="6">
    <source>
        <dbReference type="ARBA" id="ARBA00032651"/>
    </source>
</evidence>
<comment type="similarity">
    <text evidence="2">Belongs to the NC2 beta/DR1 family.</text>
</comment>
<dbReference type="GO" id="GO:0051123">
    <property type="term" value="P:RNA polymerase II preinitiation complex assembly"/>
    <property type="evidence" value="ECO:0007669"/>
    <property type="project" value="TreeGrafter"/>
</dbReference>
<dbReference type="FunFam" id="1.10.20.10:FF:000019">
    <property type="entry name" value="Negative cofactor 2 beta"/>
    <property type="match status" value="1"/>
</dbReference>
<dbReference type="SUPFAM" id="SSF47113">
    <property type="entry name" value="Histone-fold"/>
    <property type="match status" value="1"/>
</dbReference>
<reference evidence="8" key="1">
    <citation type="submission" date="2023-03" db="EMBL/GenBank/DDBJ databases">
        <authorList>
            <person name="Steffen K."/>
            <person name="Cardenas P."/>
        </authorList>
    </citation>
    <scope>NUCLEOTIDE SEQUENCE</scope>
</reference>
<accession>A0AA35T3B7</accession>
<comment type="subcellular location">
    <subcellularLocation>
        <location evidence="1">Nucleus</location>
    </subcellularLocation>
</comment>
<evidence type="ECO:0000256" key="4">
    <source>
        <dbReference type="ARBA" id="ARBA00023242"/>
    </source>
</evidence>
<dbReference type="EMBL" id="CASHTH010003125">
    <property type="protein sequence ID" value="CAI8040693.1"/>
    <property type="molecule type" value="Genomic_DNA"/>
</dbReference>
<feature type="domain" description="Transcription factor CBF/NF-Y/archaeal histone" evidence="7">
    <location>
        <begin position="10"/>
        <end position="73"/>
    </location>
</feature>
<evidence type="ECO:0000313" key="8">
    <source>
        <dbReference type="EMBL" id="CAI8040693.1"/>
    </source>
</evidence>
<proteinExistence type="inferred from homology"/>
<dbReference type="GO" id="GO:0017025">
    <property type="term" value="F:TBP-class protein binding"/>
    <property type="evidence" value="ECO:0007669"/>
    <property type="project" value="TreeGrafter"/>
</dbReference>
<dbReference type="PANTHER" id="PTHR46138:SF1">
    <property type="entry name" value="PROTEIN DR1"/>
    <property type="match status" value="1"/>
</dbReference>
<evidence type="ECO:0000256" key="2">
    <source>
        <dbReference type="ARBA" id="ARBA00009245"/>
    </source>
</evidence>
<gene>
    <name evidence="8" type="ORF">GBAR_LOCUS22642</name>
</gene>
<dbReference type="AlphaFoldDB" id="A0AA35T3B7"/>
<organism evidence="8 9">
    <name type="scientific">Geodia barretti</name>
    <name type="common">Barrett's horny sponge</name>
    <dbReference type="NCBI Taxonomy" id="519541"/>
    <lineage>
        <taxon>Eukaryota</taxon>
        <taxon>Metazoa</taxon>
        <taxon>Porifera</taxon>
        <taxon>Demospongiae</taxon>
        <taxon>Heteroscleromorpha</taxon>
        <taxon>Tetractinellida</taxon>
        <taxon>Astrophorina</taxon>
        <taxon>Geodiidae</taxon>
        <taxon>Geodia</taxon>
    </lineage>
</organism>
<dbReference type="InterPro" id="IPR042225">
    <property type="entry name" value="Ncb2"/>
</dbReference>
<name>A0AA35T3B7_GEOBA</name>
<comment type="caution">
    <text evidence="8">The sequence shown here is derived from an EMBL/GenBank/DDBJ whole genome shotgun (WGS) entry which is preliminary data.</text>
</comment>
<dbReference type="GO" id="GO:0016251">
    <property type="term" value="F:RNA polymerase II general transcription initiation factor activity"/>
    <property type="evidence" value="ECO:0007669"/>
    <property type="project" value="TreeGrafter"/>
</dbReference>
<dbReference type="GO" id="GO:0000122">
    <property type="term" value="P:negative regulation of transcription by RNA polymerase II"/>
    <property type="evidence" value="ECO:0007669"/>
    <property type="project" value="InterPro"/>
</dbReference>
<dbReference type="Proteomes" id="UP001174909">
    <property type="component" value="Unassembled WGS sequence"/>
</dbReference>
<dbReference type="PANTHER" id="PTHR46138">
    <property type="entry name" value="PROTEIN DR1"/>
    <property type="match status" value="1"/>
</dbReference>
<dbReference type="CDD" id="cd22905">
    <property type="entry name" value="HFD_Dr1"/>
    <property type="match status" value="1"/>
</dbReference>
<feature type="non-terminal residue" evidence="8">
    <location>
        <position position="158"/>
    </location>
</feature>
<dbReference type="Pfam" id="PF00808">
    <property type="entry name" value="CBFD_NFYB_HMF"/>
    <property type="match status" value="1"/>
</dbReference>
<evidence type="ECO:0000313" key="9">
    <source>
        <dbReference type="Proteomes" id="UP001174909"/>
    </source>
</evidence>
<dbReference type="GO" id="GO:0046982">
    <property type="term" value="F:protein heterodimerization activity"/>
    <property type="evidence" value="ECO:0007669"/>
    <property type="project" value="InterPro"/>
</dbReference>
<evidence type="ECO:0000256" key="1">
    <source>
        <dbReference type="ARBA" id="ARBA00004123"/>
    </source>
</evidence>
<keyword evidence="4" id="KW-0539">Nucleus</keyword>